<dbReference type="SUPFAM" id="SSF56672">
    <property type="entry name" value="DNA/RNA polymerases"/>
    <property type="match status" value="1"/>
</dbReference>
<organism evidence="1 2">
    <name type="scientific">Artemia franciscana</name>
    <name type="common">Brine shrimp</name>
    <name type="synonym">Artemia sanfranciscana</name>
    <dbReference type="NCBI Taxonomy" id="6661"/>
    <lineage>
        <taxon>Eukaryota</taxon>
        <taxon>Metazoa</taxon>
        <taxon>Ecdysozoa</taxon>
        <taxon>Arthropoda</taxon>
        <taxon>Crustacea</taxon>
        <taxon>Branchiopoda</taxon>
        <taxon>Anostraca</taxon>
        <taxon>Artemiidae</taxon>
        <taxon>Artemia</taxon>
    </lineage>
</organism>
<dbReference type="PANTHER" id="PTHR37984:SF7">
    <property type="entry name" value="INTEGRASE CATALYTIC DOMAIN-CONTAINING PROTEIN"/>
    <property type="match status" value="1"/>
</dbReference>
<name>A0AA88IA17_ARTSF</name>
<dbReference type="AlphaFoldDB" id="A0AA88IA17"/>
<dbReference type="InterPro" id="IPR043128">
    <property type="entry name" value="Rev_trsase/Diguanyl_cyclase"/>
</dbReference>
<reference evidence="1" key="1">
    <citation type="submission" date="2023-07" db="EMBL/GenBank/DDBJ databases">
        <title>Chromosome-level genome assembly of Artemia franciscana.</title>
        <authorList>
            <person name="Jo E."/>
        </authorList>
    </citation>
    <scope>NUCLEOTIDE SEQUENCE</scope>
    <source>
        <tissue evidence="1">Whole body</tissue>
    </source>
</reference>
<dbReference type="EMBL" id="JAVRJZ010000010">
    <property type="protein sequence ID" value="KAK2718027.1"/>
    <property type="molecule type" value="Genomic_DNA"/>
</dbReference>
<evidence type="ECO:0008006" key="3">
    <source>
        <dbReference type="Google" id="ProtNLM"/>
    </source>
</evidence>
<evidence type="ECO:0000313" key="2">
    <source>
        <dbReference type="Proteomes" id="UP001187531"/>
    </source>
</evidence>
<keyword evidence="2" id="KW-1185">Reference proteome</keyword>
<dbReference type="InterPro" id="IPR050951">
    <property type="entry name" value="Retrovirus_Pol_polyprotein"/>
</dbReference>
<dbReference type="InterPro" id="IPR043502">
    <property type="entry name" value="DNA/RNA_pol_sf"/>
</dbReference>
<dbReference type="Proteomes" id="UP001187531">
    <property type="component" value="Unassembled WGS sequence"/>
</dbReference>
<sequence length="121" mass="13869">MFTRTKQGRLEGEYNIYLKDGPIPTVYLARRIPKALKDKLQDELDRMERDGIIENVTKPTELLNSIVMNEKKNGTIRLCIDPVDLNRCIKPPYHPIPTLEDATAKLHGAKVFNKMDARSGY</sequence>
<comment type="caution">
    <text evidence="1">The sequence shown here is derived from an EMBL/GenBank/DDBJ whole genome shotgun (WGS) entry which is preliminary data.</text>
</comment>
<proteinExistence type="predicted"/>
<dbReference type="Gene3D" id="3.10.10.10">
    <property type="entry name" value="HIV Type 1 Reverse Transcriptase, subunit A, domain 1"/>
    <property type="match status" value="1"/>
</dbReference>
<gene>
    <name evidence="1" type="ORF">QYM36_006721</name>
</gene>
<dbReference type="GO" id="GO:0071897">
    <property type="term" value="P:DNA biosynthetic process"/>
    <property type="evidence" value="ECO:0007669"/>
    <property type="project" value="UniProtKB-ARBA"/>
</dbReference>
<dbReference type="PANTHER" id="PTHR37984">
    <property type="entry name" value="PROTEIN CBG26694"/>
    <property type="match status" value="1"/>
</dbReference>
<evidence type="ECO:0000313" key="1">
    <source>
        <dbReference type="EMBL" id="KAK2718027.1"/>
    </source>
</evidence>
<dbReference type="Gene3D" id="3.30.70.270">
    <property type="match status" value="1"/>
</dbReference>
<protein>
    <recommendedName>
        <fullName evidence="3">Reverse transcriptase</fullName>
    </recommendedName>
</protein>
<accession>A0AA88IA17</accession>